<dbReference type="PROSITE" id="PS50142">
    <property type="entry name" value="RNASE_3_2"/>
    <property type="match status" value="1"/>
</dbReference>
<dbReference type="SUPFAM" id="SSF69065">
    <property type="entry name" value="RNase III domain-like"/>
    <property type="match status" value="1"/>
</dbReference>
<dbReference type="PANTHER" id="PTHR11207:SF0">
    <property type="entry name" value="RIBONUCLEASE 3"/>
    <property type="match status" value="1"/>
</dbReference>
<comment type="subunit">
    <text evidence="9">Homodimer.</text>
</comment>
<evidence type="ECO:0000256" key="2">
    <source>
        <dbReference type="ARBA" id="ARBA00010183"/>
    </source>
</evidence>
<dbReference type="KEGG" id="bomb:GT348_02740"/>
<feature type="binding site" evidence="9">
    <location>
        <position position="136"/>
    </location>
    <ligand>
        <name>Mg(2+)</name>
        <dbReference type="ChEBI" id="CHEBI:18420"/>
    </ligand>
</feature>
<dbReference type="EC" id="3.1.26.3" evidence="9"/>
<keyword evidence="9" id="KW-0699">rRNA-binding</keyword>
<keyword evidence="9" id="KW-0963">Cytoplasm</keyword>
<evidence type="ECO:0000313" key="13">
    <source>
        <dbReference type="Proteomes" id="UP000463975"/>
    </source>
</evidence>
<protein>
    <recommendedName>
        <fullName evidence="9">Ribonuclease 3</fullName>
        <ecNumber evidence="9">3.1.26.3</ecNumber>
    </recommendedName>
    <alternativeName>
        <fullName evidence="9">Ribonuclease III</fullName>
        <shortName evidence="9">RNase III</shortName>
    </alternativeName>
</protein>
<sequence length="248" mass="27763">MDYNEKIIALQKRLGHVFIHSSLLQEALTHRSALVRRTSRRAKRVVQEQHFGRASQNSNERLEFIGDRVLGLVVAEWLFERFPKEQEGALGARHAHLVSRPVLAAIAEKIGLSEALLIAQHEENAGIRELASVKADAMEAILGALYLDAGLEKVKKLIHRFWKNEIDREKTPHKEPKTLLQEYVLGKGNDLPRYELLSSEGPSHAPIFRVEVTALNHVGKGEAKSKRLAESAAAVDLLKKLGQETKSV</sequence>
<comment type="catalytic activity">
    <reaction evidence="1 9">
        <text>Endonucleolytic cleavage to 5'-phosphomonoester.</text>
        <dbReference type="EC" id="3.1.26.3"/>
    </reaction>
</comment>
<proteinExistence type="inferred from homology"/>
<name>A0A6P1NCW7_9PROT</name>
<feature type="active site" evidence="9">
    <location>
        <position position="139"/>
    </location>
</feature>
<reference evidence="12 13" key="1">
    <citation type="submission" date="2020-01" db="EMBL/GenBank/DDBJ databases">
        <title>Genome sequencing of strain KACC 21507.</title>
        <authorList>
            <person name="Heo J."/>
            <person name="Kim S.-J."/>
            <person name="Kim J.-S."/>
            <person name="Hong S.-B."/>
            <person name="Kwon S.-W."/>
        </authorList>
    </citation>
    <scope>NUCLEOTIDE SEQUENCE [LARGE SCALE GENOMIC DNA]</scope>
    <source>
        <strain evidence="12 13">KACC 21507</strain>
    </source>
</reference>
<comment type="function">
    <text evidence="9">Digests double-stranded RNA. Involved in the processing of primary rRNA transcript to yield the immediate precursors to the large and small rRNAs (23S and 16S). Processes some mRNAs, and tRNAs when they are encoded in the rRNA operon. Processes pre-crRNA and tracrRNA of type II CRISPR loci if present in the organism.</text>
</comment>
<comment type="subcellular location">
    <subcellularLocation>
        <location evidence="9">Cytoplasm</location>
    </subcellularLocation>
</comment>
<dbReference type="CDD" id="cd00593">
    <property type="entry name" value="RIBOc"/>
    <property type="match status" value="1"/>
</dbReference>
<dbReference type="NCBIfam" id="TIGR02191">
    <property type="entry name" value="RNaseIII"/>
    <property type="match status" value="1"/>
</dbReference>
<dbReference type="GO" id="GO:0005737">
    <property type="term" value="C:cytoplasm"/>
    <property type="evidence" value="ECO:0007669"/>
    <property type="project" value="UniProtKB-SubCell"/>
</dbReference>
<dbReference type="InterPro" id="IPR011907">
    <property type="entry name" value="RNase_III"/>
</dbReference>
<dbReference type="GO" id="GO:0004525">
    <property type="term" value="F:ribonuclease III activity"/>
    <property type="evidence" value="ECO:0007669"/>
    <property type="project" value="UniProtKB-UniRule"/>
</dbReference>
<dbReference type="AlphaFoldDB" id="A0A6P1NCW7"/>
<keyword evidence="5 9" id="KW-0540">Nuclease</keyword>
<dbReference type="PROSITE" id="PS50137">
    <property type="entry name" value="DS_RBD"/>
    <property type="match status" value="1"/>
</dbReference>
<dbReference type="GO" id="GO:0006364">
    <property type="term" value="P:rRNA processing"/>
    <property type="evidence" value="ECO:0007669"/>
    <property type="project" value="UniProtKB-UniRule"/>
</dbReference>
<evidence type="ECO:0000256" key="8">
    <source>
        <dbReference type="ARBA" id="ARBA00022884"/>
    </source>
</evidence>
<keyword evidence="4 9" id="KW-0507">mRNA processing</keyword>
<dbReference type="GO" id="GO:0019843">
    <property type="term" value="F:rRNA binding"/>
    <property type="evidence" value="ECO:0007669"/>
    <property type="project" value="UniProtKB-KW"/>
</dbReference>
<feature type="binding site" evidence="9">
    <location>
        <position position="139"/>
    </location>
    <ligand>
        <name>Mg(2+)</name>
        <dbReference type="ChEBI" id="CHEBI:18420"/>
    </ligand>
</feature>
<evidence type="ECO:0000256" key="1">
    <source>
        <dbReference type="ARBA" id="ARBA00000109"/>
    </source>
</evidence>
<dbReference type="SUPFAM" id="SSF54768">
    <property type="entry name" value="dsRNA-binding domain-like"/>
    <property type="match status" value="1"/>
</dbReference>
<dbReference type="SMART" id="SM00358">
    <property type="entry name" value="DSRM"/>
    <property type="match status" value="1"/>
</dbReference>
<evidence type="ECO:0000313" key="12">
    <source>
        <dbReference type="EMBL" id="QHI95333.1"/>
    </source>
</evidence>
<dbReference type="InterPro" id="IPR000999">
    <property type="entry name" value="RNase_III_dom"/>
</dbReference>
<evidence type="ECO:0000256" key="4">
    <source>
        <dbReference type="ARBA" id="ARBA00022664"/>
    </source>
</evidence>
<evidence type="ECO:0000256" key="6">
    <source>
        <dbReference type="ARBA" id="ARBA00022759"/>
    </source>
</evidence>
<dbReference type="GO" id="GO:0003725">
    <property type="term" value="F:double-stranded RNA binding"/>
    <property type="evidence" value="ECO:0007669"/>
    <property type="project" value="TreeGrafter"/>
</dbReference>
<keyword evidence="3 9" id="KW-0698">rRNA processing</keyword>
<dbReference type="HAMAP" id="MF_00104">
    <property type="entry name" value="RNase_III"/>
    <property type="match status" value="1"/>
</dbReference>
<keyword evidence="7 9" id="KW-0378">Hydrolase</keyword>
<keyword evidence="6 9" id="KW-0255">Endonuclease</keyword>
<dbReference type="GO" id="GO:0006397">
    <property type="term" value="P:mRNA processing"/>
    <property type="evidence" value="ECO:0007669"/>
    <property type="project" value="UniProtKB-UniRule"/>
</dbReference>
<dbReference type="GO" id="GO:0008033">
    <property type="term" value="P:tRNA processing"/>
    <property type="evidence" value="ECO:0007669"/>
    <property type="project" value="UniProtKB-KW"/>
</dbReference>
<comment type="similarity">
    <text evidence="2">Belongs to the ribonuclease III family.</text>
</comment>
<evidence type="ECO:0000256" key="3">
    <source>
        <dbReference type="ARBA" id="ARBA00022552"/>
    </source>
</evidence>
<evidence type="ECO:0000256" key="5">
    <source>
        <dbReference type="ARBA" id="ARBA00022722"/>
    </source>
</evidence>
<dbReference type="Proteomes" id="UP000463975">
    <property type="component" value="Chromosome"/>
</dbReference>
<evidence type="ECO:0000256" key="7">
    <source>
        <dbReference type="ARBA" id="ARBA00022801"/>
    </source>
</evidence>
<accession>A0A6P1NCW7</accession>
<comment type="cofactor">
    <cofactor evidence="9">
        <name>Mg(2+)</name>
        <dbReference type="ChEBI" id="CHEBI:18420"/>
    </cofactor>
</comment>
<dbReference type="Pfam" id="PF14622">
    <property type="entry name" value="Ribonucleas_3_3"/>
    <property type="match status" value="1"/>
</dbReference>
<keyword evidence="9" id="KW-0479">Metal-binding</keyword>
<dbReference type="SMART" id="SM00535">
    <property type="entry name" value="RIBOc"/>
    <property type="match status" value="1"/>
</dbReference>
<keyword evidence="8 9" id="KW-0694">RNA-binding</keyword>
<dbReference type="FunFam" id="1.10.1520.10:FF:000001">
    <property type="entry name" value="Ribonuclease 3"/>
    <property type="match status" value="1"/>
</dbReference>
<evidence type="ECO:0000256" key="9">
    <source>
        <dbReference type="HAMAP-Rule" id="MF_00104"/>
    </source>
</evidence>
<evidence type="ECO:0000259" key="11">
    <source>
        <dbReference type="PROSITE" id="PS50142"/>
    </source>
</evidence>
<dbReference type="EMBL" id="CP047652">
    <property type="protein sequence ID" value="QHI95333.1"/>
    <property type="molecule type" value="Genomic_DNA"/>
</dbReference>
<feature type="domain" description="RNase III" evidence="11">
    <location>
        <begin position="7"/>
        <end position="150"/>
    </location>
</feature>
<keyword evidence="9" id="KW-0819">tRNA processing</keyword>
<dbReference type="PANTHER" id="PTHR11207">
    <property type="entry name" value="RIBONUCLEASE III"/>
    <property type="match status" value="1"/>
</dbReference>
<organism evidence="12 13">
    <name type="scientific">Aristophania vespae</name>
    <dbReference type="NCBI Taxonomy" id="2697033"/>
    <lineage>
        <taxon>Bacteria</taxon>
        <taxon>Pseudomonadati</taxon>
        <taxon>Pseudomonadota</taxon>
        <taxon>Alphaproteobacteria</taxon>
        <taxon>Acetobacterales</taxon>
        <taxon>Acetobacteraceae</taxon>
        <taxon>Aristophania</taxon>
    </lineage>
</organism>
<feature type="domain" description="DRBM" evidence="10">
    <location>
        <begin position="175"/>
        <end position="243"/>
    </location>
</feature>
<dbReference type="InterPro" id="IPR036389">
    <property type="entry name" value="RNase_III_sf"/>
</dbReference>
<gene>
    <name evidence="9 12" type="primary">rnc</name>
    <name evidence="12" type="ORF">GT348_02740</name>
</gene>
<dbReference type="Gene3D" id="3.30.160.20">
    <property type="match status" value="1"/>
</dbReference>
<dbReference type="CDD" id="cd10845">
    <property type="entry name" value="DSRM_RNAse_III_family"/>
    <property type="match status" value="1"/>
</dbReference>
<dbReference type="Pfam" id="PF00035">
    <property type="entry name" value="dsrm"/>
    <property type="match status" value="1"/>
</dbReference>
<dbReference type="GO" id="GO:0010468">
    <property type="term" value="P:regulation of gene expression"/>
    <property type="evidence" value="ECO:0007669"/>
    <property type="project" value="TreeGrafter"/>
</dbReference>
<feature type="active site" evidence="9">
    <location>
        <position position="67"/>
    </location>
</feature>
<keyword evidence="9" id="KW-0460">Magnesium</keyword>
<dbReference type="InterPro" id="IPR014720">
    <property type="entry name" value="dsRBD_dom"/>
</dbReference>
<dbReference type="Gene3D" id="1.10.1520.10">
    <property type="entry name" value="Ribonuclease III domain"/>
    <property type="match status" value="1"/>
</dbReference>
<evidence type="ECO:0000259" key="10">
    <source>
        <dbReference type="PROSITE" id="PS50137"/>
    </source>
</evidence>
<dbReference type="RefSeq" id="WP_160618410.1">
    <property type="nucleotide sequence ID" value="NZ_CP047652.1"/>
</dbReference>
<feature type="binding site" evidence="9">
    <location>
        <position position="63"/>
    </location>
    <ligand>
        <name>Mg(2+)</name>
        <dbReference type="ChEBI" id="CHEBI:18420"/>
    </ligand>
</feature>
<keyword evidence="13" id="KW-1185">Reference proteome</keyword>
<dbReference type="GO" id="GO:0046872">
    <property type="term" value="F:metal ion binding"/>
    <property type="evidence" value="ECO:0007669"/>
    <property type="project" value="UniProtKB-KW"/>
</dbReference>